<organism evidence="4 5">
    <name type="scientific">Brenthis ino</name>
    <name type="common">lesser marbled fritillary</name>
    <dbReference type="NCBI Taxonomy" id="405034"/>
    <lineage>
        <taxon>Eukaryota</taxon>
        <taxon>Metazoa</taxon>
        <taxon>Ecdysozoa</taxon>
        <taxon>Arthropoda</taxon>
        <taxon>Hexapoda</taxon>
        <taxon>Insecta</taxon>
        <taxon>Pterygota</taxon>
        <taxon>Neoptera</taxon>
        <taxon>Endopterygota</taxon>
        <taxon>Lepidoptera</taxon>
        <taxon>Glossata</taxon>
        <taxon>Ditrysia</taxon>
        <taxon>Papilionoidea</taxon>
        <taxon>Nymphalidae</taxon>
        <taxon>Heliconiinae</taxon>
        <taxon>Argynnini</taxon>
        <taxon>Brenthis</taxon>
    </lineage>
</organism>
<dbReference type="Pfam" id="PF00194">
    <property type="entry name" value="Carb_anhydrase"/>
    <property type="match status" value="1"/>
</dbReference>
<accession>A0A8J9UZA7</accession>
<dbReference type="InterPro" id="IPR041878">
    <property type="entry name" value="Alpha_CARP_X/XI"/>
</dbReference>
<dbReference type="CDD" id="cd00303">
    <property type="entry name" value="retropepsin_like"/>
    <property type="match status" value="1"/>
</dbReference>
<dbReference type="PANTHER" id="PTHR18952">
    <property type="entry name" value="CARBONIC ANHYDRASE"/>
    <property type="match status" value="1"/>
</dbReference>
<dbReference type="InterPro" id="IPR021109">
    <property type="entry name" value="Peptidase_aspartic_dom_sf"/>
</dbReference>
<dbReference type="InterPro" id="IPR001148">
    <property type="entry name" value="CA_dom"/>
</dbReference>
<dbReference type="GO" id="GO:0006730">
    <property type="term" value="P:one-carbon metabolic process"/>
    <property type="evidence" value="ECO:0007669"/>
    <property type="project" value="TreeGrafter"/>
</dbReference>
<dbReference type="PANTHER" id="PTHR18952:SF208">
    <property type="entry name" value="CARBONIC ANHYDRASE XA-RELATED"/>
    <property type="match status" value="1"/>
</dbReference>
<proteinExistence type="inferred from homology"/>
<evidence type="ECO:0000256" key="1">
    <source>
        <dbReference type="ARBA" id="ARBA00010718"/>
    </source>
</evidence>
<name>A0A8J9UZA7_9NEOP</name>
<dbReference type="GO" id="GO:0004089">
    <property type="term" value="F:carbonate dehydratase activity"/>
    <property type="evidence" value="ECO:0007669"/>
    <property type="project" value="InterPro"/>
</dbReference>
<dbReference type="AlphaFoldDB" id="A0A8J9UZA7"/>
<dbReference type="OrthoDB" id="5978072at2759"/>
<dbReference type="SUPFAM" id="SSF51069">
    <property type="entry name" value="Carbonic anhydrase"/>
    <property type="match status" value="1"/>
</dbReference>
<dbReference type="SMART" id="SM01057">
    <property type="entry name" value="Carb_anhydrase"/>
    <property type="match status" value="1"/>
</dbReference>
<sequence>MNKLLGAAIASALLQILLCYTAVSGVSWEEWWTYDGISGPAFWGLINPEWSLCNKGRRQSPVNLEPEKLLFDPNLRFLHIDKHRINGLISNTGHSVIFTVENETRHHINITGGPLSYKYQFHEIHIHYGLHDQFGSEHAINGYSFPAEIQIFGFNSQLYSNFSEALHKAQGIVSISLLLQLGDLSNPELRILTEELENIKYGGAEMPVNRLSVRGLLPETDYYMTYDGSTTAPACYETVTWIIINKPIYITKQQLHGLRRLMQGDARHPKAPLGNNFRPPQPLHHRAVRTNIDFDLSKYPGKTCPSMHRDMHYKAFIDFGSTCNTITETVCKELNLEFYTCTRNIVIRGFGGSKITPIGEVVVNVNVDEAICETKAYIVPDIAQGIGVIIGQPFTEYPNVYVIKTPTSLNMYNANILTELPNIHETADRIRLVTDETVVL</sequence>
<dbReference type="GO" id="GO:0008270">
    <property type="term" value="F:zinc ion binding"/>
    <property type="evidence" value="ECO:0007669"/>
    <property type="project" value="InterPro"/>
</dbReference>
<evidence type="ECO:0000256" key="2">
    <source>
        <dbReference type="SAM" id="SignalP"/>
    </source>
</evidence>
<comment type="similarity">
    <text evidence="1">Belongs to the alpha-carbonic anhydrase family.</text>
</comment>
<feature type="non-terminal residue" evidence="4">
    <location>
        <position position="440"/>
    </location>
</feature>
<dbReference type="EMBL" id="OV170232">
    <property type="protein sequence ID" value="CAH0717200.1"/>
    <property type="molecule type" value="Genomic_DNA"/>
</dbReference>
<dbReference type="Gene3D" id="2.40.70.10">
    <property type="entry name" value="Acid Proteases"/>
    <property type="match status" value="1"/>
</dbReference>
<dbReference type="InterPro" id="IPR036398">
    <property type="entry name" value="CA_dom_sf"/>
</dbReference>
<feature type="chain" id="PRO_5035463680" description="Alpha-carbonic anhydrase domain-containing protein" evidence="2">
    <location>
        <begin position="26"/>
        <end position="440"/>
    </location>
</feature>
<dbReference type="CDD" id="cd03121">
    <property type="entry name" value="alpha_CARP_X_XI_like"/>
    <property type="match status" value="1"/>
</dbReference>
<keyword evidence="5" id="KW-1185">Reference proteome</keyword>
<reference evidence="4" key="1">
    <citation type="submission" date="2021-12" db="EMBL/GenBank/DDBJ databases">
        <authorList>
            <person name="Martin H S."/>
        </authorList>
    </citation>
    <scope>NUCLEOTIDE SEQUENCE</scope>
</reference>
<feature type="signal peptide" evidence="2">
    <location>
        <begin position="1"/>
        <end position="25"/>
    </location>
</feature>
<gene>
    <name evidence="4" type="ORF">BINO364_LOCUS3837</name>
</gene>
<dbReference type="InterPro" id="IPR023561">
    <property type="entry name" value="Carbonic_anhydrase_a-class"/>
</dbReference>
<evidence type="ECO:0000313" key="4">
    <source>
        <dbReference type="EMBL" id="CAH0717200.1"/>
    </source>
</evidence>
<protein>
    <recommendedName>
        <fullName evidence="3">Alpha-carbonic anhydrase domain-containing protein</fullName>
    </recommendedName>
</protein>
<evidence type="ECO:0000259" key="3">
    <source>
        <dbReference type="PROSITE" id="PS51144"/>
    </source>
</evidence>
<keyword evidence="2" id="KW-0732">Signal</keyword>
<dbReference type="Proteomes" id="UP000838878">
    <property type="component" value="Chromosome 12"/>
</dbReference>
<dbReference type="Gene3D" id="3.10.200.10">
    <property type="entry name" value="Alpha carbonic anhydrase"/>
    <property type="match status" value="1"/>
</dbReference>
<feature type="domain" description="Alpha-carbonic anhydrase" evidence="3">
    <location>
        <begin position="30"/>
        <end position="292"/>
    </location>
</feature>
<evidence type="ECO:0000313" key="5">
    <source>
        <dbReference type="Proteomes" id="UP000838878"/>
    </source>
</evidence>
<dbReference type="PROSITE" id="PS51144">
    <property type="entry name" value="ALPHA_CA_2"/>
    <property type="match status" value="1"/>
</dbReference>